<dbReference type="InterPro" id="IPR012677">
    <property type="entry name" value="Nucleotide-bd_a/b_plait_sf"/>
</dbReference>
<dbReference type="InterPro" id="IPR050502">
    <property type="entry name" value="Euk_RNA-bind_prot"/>
</dbReference>
<organism evidence="4 5">
    <name type="scientific">Astathelohania contejeani</name>
    <dbReference type="NCBI Taxonomy" id="164912"/>
    <lineage>
        <taxon>Eukaryota</taxon>
        <taxon>Fungi</taxon>
        <taxon>Fungi incertae sedis</taxon>
        <taxon>Microsporidia</taxon>
        <taxon>Astathelohaniidae</taxon>
        <taxon>Astathelohania</taxon>
    </lineage>
</organism>
<evidence type="ECO:0000256" key="1">
    <source>
        <dbReference type="ARBA" id="ARBA00022884"/>
    </source>
</evidence>
<protein>
    <submittedName>
        <fullName evidence="4">RRM-domain-containing protein</fullName>
    </submittedName>
</protein>
<sequence>METVKFNPNHEEIKNRLKIRPFGSVTDQIATPSTPPPPFKIVSEEDAKPQSSGEAYVFNFMRKVQNTPKESEHYVPPISQRKPTTLRIGNLPLSFTRKDLETYISKTCKVFVLSTNVISDFETKKSKGFGFVTLSSEEDAKKVKEMIDGSVVDCLVLNVVFAKK</sequence>
<dbReference type="SUPFAM" id="SSF54928">
    <property type="entry name" value="RNA-binding domain, RBD"/>
    <property type="match status" value="1"/>
</dbReference>
<dbReference type="PROSITE" id="PS50102">
    <property type="entry name" value="RRM"/>
    <property type="match status" value="1"/>
</dbReference>
<comment type="caution">
    <text evidence="4">The sequence shown here is derived from an EMBL/GenBank/DDBJ whole genome shotgun (WGS) entry which is preliminary data.</text>
</comment>
<dbReference type="EMBL" id="SBIQ01000034">
    <property type="protein sequence ID" value="KAF7684010.1"/>
    <property type="molecule type" value="Genomic_DNA"/>
</dbReference>
<dbReference type="Proteomes" id="UP001516464">
    <property type="component" value="Unassembled WGS sequence"/>
</dbReference>
<dbReference type="PANTHER" id="PTHR48025:SF1">
    <property type="entry name" value="RRM DOMAIN-CONTAINING PROTEIN"/>
    <property type="match status" value="1"/>
</dbReference>
<dbReference type="PANTHER" id="PTHR48025">
    <property type="entry name" value="OS02G0815200 PROTEIN"/>
    <property type="match status" value="1"/>
</dbReference>
<evidence type="ECO:0000259" key="3">
    <source>
        <dbReference type="PROSITE" id="PS50102"/>
    </source>
</evidence>
<dbReference type="Pfam" id="PF00076">
    <property type="entry name" value="RRM_1"/>
    <property type="match status" value="1"/>
</dbReference>
<feature type="domain" description="RRM" evidence="3">
    <location>
        <begin position="84"/>
        <end position="164"/>
    </location>
</feature>
<gene>
    <name evidence="4" type="ORF">TCON_0794</name>
</gene>
<keyword evidence="5" id="KW-1185">Reference proteome</keyword>
<evidence type="ECO:0000313" key="4">
    <source>
        <dbReference type="EMBL" id="KAF7684010.1"/>
    </source>
</evidence>
<dbReference type="InterPro" id="IPR035979">
    <property type="entry name" value="RBD_domain_sf"/>
</dbReference>
<accession>A0ABQ7I0M8</accession>
<keyword evidence="1 2" id="KW-0694">RNA-binding</keyword>
<dbReference type="InterPro" id="IPR000504">
    <property type="entry name" value="RRM_dom"/>
</dbReference>
<name>A0ABQ7I0M8_9MICR</name>
<reference evidence="4 5" key="1">
    <citation type="submission" date="2019-01" db="EMBL/GenBank/DDBJ databases">
        <title>Genomes sequencing and comparative genomics of infectious freshwater microsporidia, Cucumispora dikerogammari and Thelohania contejeani.</title>
        <authorList>
            <person name="Cormier A."/>
            <person name="Giraud I."/>
            <person name="Wattier R."/>
            <person name="Teixeira M."/>
            <person name="Grandjean F."/>
            <person name="Rigaud T."/>
            <person name="Cordaux R."/>
        </authorList>
    </citation>
    <scope>NUCLEOTIDE SEQUENCE [LARGE SCALE GENOMIC DNA]</scope>
    <source>
        <strain evidence="4">T1</strain>
        <tissue evidence="4">Spores</tissue>
    </source>
</reference>
<proteinExistence type="predicted"/>
<evidence type="ECO:0000256" key="2">
    <source>
        <dbReference type="PROSITE-ProRule" id="PRU00176"/>
    </source>
</evidence>
<dbReference type="Gene3D" id="3.30.70.330">
    <property type="match status" value="1"/>
</dbReference>
<evidence type="ECO:0000313" key="5">
    <source>
        <dbReference type="Proteomes" id="UP001516464"/>
    </source>
</evidence>
<dbReference type="SMART" id="SM00360">
    <property type="entry name" value="RRM"/>
    <property type="match status" value="1"/>
</dbReference>